<evidence type="ECO:0000313" key="6">
    <source>
        <dbReference type="Proteomes" id="UP000242875"/>
    </source>
</evidence>
<protein>
    <recommendedName>
        <fullName evidence="7">FAD dependent oxidoreductase domain-containing protein</fullName>
    </recommendedName>
</protein>
<evidence type="ECO:0000313" key="5">
    <source>
        <dbReference type="EMBL" id="OZJ06588.1"/>
    </source>
</evidence>
<evidence type="ECO:0000256" key="4">
    <source>
        <dbReference type="ARBA" id="ARBA00023002"/>
    </source>
</evidence>
<keyword evidence="6" id="KW-1185">Reference proteome</keyword>
<evidence type="ECO:0008006" key="7">
    <source>
        <dbReference type="Google" id="ProtNLM"/>
    </source>
</evidence>
<evidence type="ECO:0000256" key="2">
    <source>
        <dbReference type="ARBA" id="ARBA00022630"/>
    </source>
</evidence>
<dbReference type="AlphaFoldDB" id="A0A261Y7N4"/>
<dbReference type="Gene3D" id="3.30.9.10">
    <property type="entry name" value="D-Amino Acid Oxidase, subunit A, domain 2"/>
    <property type="match status" value="1"/>
</dbReference>
<keyword evidence="3" id="KW-0274">FAD</keyword>
<dbReference type="EMBL" id="MVBO01000003">
    <property type="protein sequence ID" value="OZJ06588.1"/>
    <property type="molecule type" value="Genomic_DNA"/>
</dbReference>
<dbReference type="GO" id="GO:0047545">
    <property type="term" value="F:(S)-2-hydroxyglutarate dehydrogenase activity"/>
    <property type="evidence" value="ECO:0007669"/>
    <property type="project" value="TreeGrafter"/>
</dbReference>
<organism evidence="5 6">
    <name type="scientific">Bifiguratus adelaidae</name>
    <dbReference type="NCBI Taxonomy" id="1938954"/>
    <lineage>
        <taxon>Eukaryota</taxon>
        <taxon>Fungi</taxon>
        <taxon>Fungi incertae sedis</taxon>
        <taxon>Mucoromycota</taxon>
        <taxon>Mucoromycotina</taxon>
        <taxon>Endogonomycetes</taxon>
        <taxon>Endogonales</taxon>
        <taxon>Endogonales incertae sedis</taxon>
        <taxon>Bifiguratus</taxon>
    </lineage>
</organism>
<dbReference type="PANTHER" id="PTHR43104">
    <property type="entry name" value="L-2-HYDROXYGLUTARATE DEHYDROGENASE, MITOCHONDRIAL"/>
    <property type="match status" value="1"/>
</dbReference>
<dbReference type="Proteomes" id="UP000242875">
    <property type="component" value="Unassembled WGS sequence"/>
</dbReference>
<comment type="caution">
    <text evidence="5">The sequence shown here is derived from an EMBL/GenBank/DDBJ whole genome shotgun (WGS) entry which is preliminary data.</text>
</comment>
<keyword evidence="2" id="KW-0285">Flavoprotein</keyword>
<gene>
    <name evidence="5" type="ORF">BZG36_00624</name>
</gene>
<reference evidence="5 6" key="1">
    <citation type="journal article" date="2017" name="Mycologia">
        <title>Bifiguratus adelaidae, gen. et sp. nov., a new member of Mucoromycotina in endophytic and soil-dwelling habitats.</title>
        <authorList>
            <person name="Torres-Cruz T.J."/>
            <person name="Billingsley Tobias T.L."/>
            <person name="Almatruk M."/>
            <person name="Hesse C."/>
            <person name="Kuske C.R."/>
            <person name="Desiro A."/>
            <person name="Benucci G.M."/>
            <person name="Bonito G."/>
            <person name="Stajich J.E."/>
            <person name="Dunlap C."/>
            <person name="Arnold A.E."/>
            <person name="Porras-Alfaro A."/>
        </authorList>
    </citation>
    <scope>NUCLEOTIDE SEQUENCE [LARGE SCALE GENOMIC DNA]</scope>
    <source>
        <strain evidence="5 6">AZ0501</strain>
    </source>
</reference>
<dbReference type="PANTHER" id="PTHR43104:SF3">
    <property type="entry name" value="FAD DEPENDENT OXIDOREDUCTASE DOMAIN-CONTAINING PROTEIN"/>
    <property type="match status" value="1"/>
</dbReference>
<dbReference type="InterPro" id="IPR036188">
    <property type="entry name" value="FAD/NAD-bd_sf"/>
</dbReference>
<sequence length="178" mass="20104">MNGRRGHGVIIGPGSCITFAREGYRFFDFKLRDIIESLMNPHLWSFVFKNFRMSMNELYRDLNARTFVRSGQKLIPSLRANMVENSFAGVMGQIFGKNGEAVTDYVLERKTLNGKVLNIRNAPSPACTASLAIAEIVTDAAQEDFNWSKDMGSADFDLPREVPIEENSFLLKRAAERM</sequence>
<name>A0A261Y7N4_9FUNG</name>
<evidence type="ECO:0000256" key="1">
    <source>
        <dbReference type="ARBA" id="ARBA00001974"/>
    </source>
</evidence>
<comment type="cofactor">
    <cofactor evidence="1">
        <name>FAD</name>
        <dbReference type="ChEBI" id="CHEBI:57692"/>
    </cofactor>
</comment>
<proteinExistence type="predicted"/>
<dbReference type="OrthoDB" id="498204at2759"/>
<accession>A0A261Y7N4</accession>
<keyword evidence="4" id="KW-0560">Oxidoreductase</keyword>
<dbReference type="Gene3D" id="3.50.50.60">
    <property type="entry name" value="FAD/NAD(P)-binding domain"/>
    <property type="match status" value="1"/>
</dbReference>
<evidence type="ECO:0000256" key="3">
    <source>
        <dbReference type="ARBA" id="ARBA00022827"/>
    </source>
</evidence>